<dbReference type="AlphaFoldDB" id="A0A8H5BJF3"/>
<protein>
    <submittedName>
        <fullName evidence="1">Uncharacterized protein</fullName>
    </submittedName>
</protein>
<proteinExistence type="predicted"/>
<comment type="caution">
    <text evidence="1">The sequence shown here is derived from an EMBL/GenBank/DDBJ whole genome shotgun (WGS) entry which is preliminary data.</text>
</comment>
<keyword evidence="2" id="KW-1185">Reference proteome</keyword>
<reference evidence="1 2" key="1">
    <citation type="journal article" date="2020" name="ISME J.">
        <title>Uncovering the hidden diversity of litter-decomposition mechanisms in mushroom-forming fungi.</title>
        <authorList>
            <person name="Floudas D."/>
            <person name="Bentzer J."/>
            <person name="Ahren D."/>
            <person name="Johansson T."/>
            <person name="Persson P."/>
            <person name="Tunlid A."/>
        </authorList>
    </citation>
    <scope>NUCLEOTIDE SEQUENCE [LARGE SCALE GENOMIC DNA]</scope>
    <source>
        <strain evidence="1 2">CBS 101986</strain>
    </source>
</reference>
<accession>A0A8H5BJF3</accession>
<dbReference type="EMBL" id="JAACJJ010000016">
    <property type="protein sequence ID" value="KAF5324390.1"/>
    <property type="molecule type" value="Genomic_DNA"/>
</dbReference>
<sequence>MSKPTPHVGIGTMCWHSGGVGYEREGGLGYAICDIGPVATSVVKNGLFMDLEPFIAEMTDIFSFE</sequence>
<dbReference type="Proteomes" id="UP000567179">
    <property type="component" value="Unassembled WGS sequence"/>
</dbReference>
<evidence type="ECO:0000313" key="1">
    <source>
        <dbReference type="EMBL" id="KAF5324390.1"/>
    </source>
</evidence>
<name>A0A8H5BJF3_9AGAR</name>
<gene>
    <name evidence="1" type="ORF">D9619_011370</name>
</gene>
<evidence type="ECO:0000313" key="2">
    <source>
        <dbReference type="Proteomes" id="UP000567179"/>
    </source>
</evidence>
<organism evidence="1 2">
    <name type="scientific">Psilocybe cf. subviscida</name>
    <dbReference type="NCBI Taxonomy" id="2480587"/>
    <lineage>
        <taxon>Eukaryota</taxon>
        <taxon>Fungi</taxon>
        <taxon>Dikarya</taxon>
        <taxon>Basidiomycota</taxon>
        <taxon>Agaricomycotina</taxon>
        <taxon>Agaricomycetes</taxon>
        <taxon>Agaricomycetidae</taxon>
        <taxon>Agaricales</taxon>
        <taxon>Agaricineae</taxon>
        <taxon>Strophariaceae</taxon>
        <taxon>Psilocybe</taxon>
    </lineage>
</organism>